<sequence length="186" mass="21001">MNLFRTLCVAAIMALGAAGLSSCLSPPDFSTTPEITFKELRKFYIDLPRPRLDKDSLVFALNFQDGDGDLGLTPNDLKNAPYYQDPNGPYNRYKNNYFISIFRKNRTTGVFERFNPGDPYDAYFPPPYPLERPAPLKGVLEYTLVLEPDGVQLLPNDELRFEISIMDRALHESNKITTSSVVLGPN</sequence>
<evidence type="ECO:0000256" key="1">
    <source>
        <dbReference type="SAM" id="SignalP"/>
    </source>
</evidence>
<evidence type="ECO:0000313" key="3">
    <source>
        <dbReference type="Proteomes" id="UP001501153"/>
    </source>
</evidence>
<comment type="caution">
    <text evidence="2">The sequence shown here is derived from an EMBL/GenBank/DDBJ whole genome shotgun (WGS) entry which is preliminary data.</text>
</comment>
<protein>
    <recommendedName>
        <fullName evidence="4">Lipoprotein</fullName>
    </recommendedName>
</protein>
<feature type="chain" id="PRO_5047122617" description="Lipoprotein" evidence="1">
    <location>
        <begin position="18"/>
        <end position="186"/>
    </location>
</feature>
<organism evidence="2 3">
    <name type="scientific">Hymenobacter saemangeumensis</name>
    <dbReference type="NCBI Taxonomy" id="1084522"/>
    <lineage>
        <taxon>Bacteria</taxon>
        <taxon>Pseudomonadati</taxon>
        <taxon>Bacteroidota</taxon>
        <taxon>Cytophagia</taxon>
        <taxon>Cytophagales</taxon>
        <taxon>Hymenobacteraceae</taxon>
        <taxon>Hymenobacter</taxon>
    </lineage>
</organism>
<gene>
    <name evidence="2" type="ORF">GCM10023185_18030</name>
</gene>
<dbReference type="EMBL" id="BAABGZ010000018">
    <property type="protein sequence ID" value="GAA4355314.1"/>
    <property type="molecule type" value="Genomic_DNA"/>
</dbReference>
<reference evidence="3" key="1">
    <citation type="journal article" date="2019" name="Int. J. Syst. Evol. Microbiol.">
        <title>The Global Catalogue of Microorganisms (GCM) 10K type strain sequencing project: providing services to taxonomists for standard genome sequencing and annotation.</title>
        <authorList>
            <consortium name="The Broad Institute Genomics Platform"/>
            <consortium name="The Broad Institute Genome Sequencing Center for Infectious Disease"/>
            <person name="Wu L."/>
            <person name="Ma J."/>
        </authorList>
    </citation>
    <scope>NUCLEOTIDE SEQUENCE [LARGE SCALE GENOMIC DNA]</scope>
    <source>
        <strain evidence="3">JCM 17923</strain>
    </source>
</reference>
<name>A0ABP8IBU9_9BACT</name>
<dbReference type="Proteomes" id="UP001501153">
    <property type="component" value="Unassembled WGS sequence"/>
</dbReference>
<dbReference type="PROSITE" id="PS51257">
    <property type="entry name" value="PROKAR_LIPOPROTEIN"/>
    <property type="match status" value="1"/>
</dbReference>
<proteinExistence type="predicted"/>
<keyword evidence="3" id="KW-1185">Reference proteome</keyword>
<accession>A0ABP8IBU9</accession>
<dbReference type="RefSeq" id="WP_345235704.1">
    <property type="nucleotide sequence ID" value="NZ_BAABGZ010000018.1"/>
</dbReference>
<evidence type="ECO:0008006" key="4">
    <source>
        <dbReference type="Google" id="ProtNLM"/>
    </source>
</evidence>
<evidence type="ECO:0000313" key="2">
    <source>
        <dbReference type="EMBL" id="GAA4355314.1"/>
    </source>
</evidence>
<feature type="signal peptide" evidence="1">
    <location>
        <begin position="1"/>
        <end position="17"/>
    </location>
</feature>
<keyword evidence="1" id="KW-0732">Signal</keyword>